<dbReference type="AlphaFoldDB" id="A0A8H5BS42"/>
<keyword evidence="1" id="KW-0677">Repeat</keyword>
<evidence type="ECO:0000313" key="4">
    <source>
        <dbReference type="Proteomes" id="UP000567179"/>
    </source>
</evidence>
<gene>
    <name evidence="3" type="ORF">D9619_013382</name>
</gene>
<dbReference type="Pfam" id="PF24883">
    <property type="entry name" value="NPHP3_N"/>
    <property type="match status" value="1"/>
</dbReference>
<dbReference type="OrthoDB" id="4772757at2759"/>
<comment type="caution">
    <text evidence="3">The sequence shown here is derived from an EMBL/GenBank/DDBJ whole genome shotgun (WGS) entry which is preliminary data.</text>
</comment>
<dbReference type="InterPro" id="IPR027417">
    <property type="entry name" value="P-loop_NTPase"/>
</dbReference>
<reference evidence="3 4" key="1">
    <citation type="journal article" date="2020" name="ISME J.">
        <title>Uncovering the hidden diversity of litter-decomposition mechanisms in mushroom-forming fungi.</title>
        <authorList>
            <person name="Floudas D."/>
            <person name="Bentzer J."/>
            <person name="Ahren D."/>
            <person name="Johansson T."/>
            <person name="Persson P."/>
            <person name="Tunlid A."/>
        </authorList>
    </citation>
    <scope>NUCLEOTIDE SEQUENCE [LARGE SCALE GENOMIC DNA]</scope>
    <source>
        <strain evidence="3 4">CBS 101986</strain>
    </source>
</reference>
<keyword evidence="4" id="KW-1185">Reference proteome</keyword>
<evidence type="ECO:0000313" key="3">
    <source>
        <dbReference type="EMBL" id="KAF5328191.1"/>
    </source>
</evidence>
<sequence length="769" mass="88204">MTQGITESFGRLQAAVAHSAFHNSGERYNPPRCHPDTRVAVMDGLERWRQRLGADALLPILWLTGAAGAGKSAIAQSWAESCHERGFLLAGFFFGRSDPLRNVATYLVATVVYQIYALVPAGAQARILSAIEKDPLIFKRSIVTQLVVLLVEPLLDLFKDDFFATANAPNVIILDGLDECLDTSMQIHILEAITKVLQSFNPPFVFLIASRPEQDIRAFFSAGHVDSLVSRIVLSHEHNPDRDITTFLLHEFRECSKSHPFRHLLPSSWPSTEAISQLIEKSSGQFIFASTVVKYVKSPRRNPAHSLDAILDLRLTSGTSPFAELDALYTHILSRVEDIETVLQVLNFVLPKPSWGLDSWTLSELENLFGVETGAMAILFCDLNSLMTVEGPHHGFSYLTIMHASLADFLHNSSRSGFFFLHTQKTIEYNCFICLNFLRKANRRSYHEIMEKSLRDLKEKLQDIHSIQTPILTNALMSFSIPALLMPRWHKLPGIPLKYHADLDARTEDTGRLHADEDWLDNIYGGSFLIQFVTIFLEFIHHRVECEVMRDVTQHISLTMDKFWRQMTITLHGMGIEVDFRLSLLTLSKGTCAILQWPVNWNDLVEYNWTKDVYNRRQRTDSSPDESRFYFLLNQCLYNDLKKWYSAYLSNPYQRSLALEREIFARGAQYCLEQLCIYAPETVVPHIITRCFRLRRINLPWKWHNRVIKEYIGDHKESPWMWLQFQGPTPDTFNSLCTQETFRNVPGVPKGKQEGALGYDRLCQTLEWK</sequence>
<dbReference type="InterPro" id="IPR056884">
    <property type="entry name" value="NPHP3-like_N"/>
</dbReference>
<protein>
    <recommendedName>
        <fullName evidence="2">Nephrocystin 3-like N-terminal domain-containing protein</fullName>
    </recommendedName>
</protein>
<proteinExistence type="predicted"/>
<evidence type="ECO:0000259" key="2">
    <source>
        <dbReference type="Pfam" id="PF24883"/>
    </source>
</evidence>
<evidence type="ECO:0000256" key="1">
    <source>
        <dbReference type="ARBA" id="ARBA00022737"/>
    </source>
</evidence>
<dbReference type="PANTHER" id="PTHR10039">
    <property type="entry name" value="AMELOGENIN"/>
    <property type="match status" value="1"/>
</dbReference>
<dbReference type="Proteomes" id="UP000567179">
    <property type="component" value="Unassembled WGS sequence"/>
</dbReference>
<accession>A0A8H5BS42</accession>
<name>A0A8H5BS42_9AGAR</name>
<dbReference type="SUPFAM" id="SSF52540">
    <property type="entry name" value="P-loop containing nucleoside triphosphate hydrolases"/>
    <property type="match status" value="1"/>
</dbReference>
<feature type="domain" description="Nephrocystin 3-like N-terminal" evidence="2">
    <location>
        <begin position="59"/>
        <end position="211"/>
    </location>
</feature>
<dbReference type="EMBL" id="JAACJJ010000005">
    <property type="protein sequence ID" value="KAF5328191.1"/>
    <property type="molecule type" value="Genomic_DNA"/>
</dbReference>
<organism evidence="3 4">
    <name type="scientific">Psilocybe cf. subviscida</name>
    <dbReference type="NCBI Taxonomy" id="2480587"/>
    <lineage>
        <taxon>Eukaryota</taxon>
        <taxon>Fungi</taxon>
        <taxon>Dikarya</taxon>
        <taxon>Basidiomycota</taxon>
        <taxon>Agaricomycotina</taxon>
        <taxon>Agaricomycetes</taxon>
        <taxon>Agaricomycetidae</taxon>
        <taxon>Agaricales</taxon>
        <taxon>Agaricineae</taxon>
        <taxon>Strophariaceae</taxon>
        <taxon>Psilocybe</taxon>
    </lineage>
</organism>
<dbReference type="PANTHER" id="PTHR10039:SF14">
    <property type="entry name" value="NACHT DOMAIN-CONTAINING PROTEIN"/>
    <property type="match status" value="1"/>
</dbReference>